<reference evidence="2" key="1">
    <citation type="submission" date="2023-01" db="EMBL/GenBank/DDBJ databases">
        <authorList>
            <person name="Van Ghelder C."/>
            <person name="Rancurel C."/>
        </authorList>
    </citation>
    <scope>NUCLEOTIDE SEQUENCE</scope>
    <source>
        <strain evidence="2">CNCM I-4278</strain>
    </source>
</reference>
<organism evidence="2 3">
    <name type="scientific">Periconia digitata</name>
    <dbReference type="NCBI Taxonomy" id="1303443"/>
    <lineage>
        <taxon>Eukaryota</taxon>
        <taxon>Fungi</taxon>
        <taxon>Dikarya</taxon>
        <taxon>Ascomycota</taxon>
        <taxon>Pezizomycotina</taxon>
        <taxon>Dothideomycetes</taxon>
        <taxon>Pleosporomycetidae</taxon>
        <taxon>Pleosporales</taxon>
        <taxon>Massarineae</taxon>
        <taxon>Periconiaceae</taxon>
        <taxon>Periconia</taxon>
    </lineage>
</organism>
<keyword evidence="3" id="KW-1185">Reference proteome</keyword>
<keyword evidence="1" id="KW-1133">Transmembrane helix</keyword>
<evidence type="ECO:0000313" key="2">
    <source>
        <dbReference type="EMBL" id="CAI6296044.1"/>
    </source>
</evidence>
<protein>
    <submittedName>
        <fullName evidence="2">Uncharacterized protein</fullName>
    </submittedName>
</protein>
<proteinExistence type="predicted"/>
<dbReference type="Proteomes" id="UP001152607">
    <property type="component" value="Unassembled WGS sequence"/>
</dbReference>
<evidence type="ECO:0000313" key="3">
    <source>
        <dbReference type="Proteomes" id="UP001152607"/>
    </source>
</evidence>
<sequence>MRERMNTHFSSNIHISIFIRSRPRSMMYRPLESTRVEGHGAPSNMSNSFPTKRQAVENVHWQAPVVMLSALAAGFAFFLGHHFFYLSLHHVPTKDAAFEQQVNIAIGTAFAFIVRMFLAISVATVFWQLFWHNVRAKETTLSRIDTLSSVLKNVLEFRHVRAITQFPAPFAIAAIAWLIPLAAIIPPASLTVELSPYPQQENRVTSMSVPDFAMEKFAQMALDSGEGISTPFYKAPRFGVQQLVNTVATLGSLLDFPAPAVNSSYSLNFYAPALHCAEYDDTVRKAVFKQMSKEVKCDISAEQGTRNGQAEESSCDYNPIYLSWVPDYTHHVSSYNVTMSDMFGAGGTFDFKNTIGQYGELPGEEPASLAVGVQSYSQAMYTDQPWTVINCSLHNATYTVHVNVTGGAQDVEVVARTLTNPVGYLPNATVDSSTSEDSQFSTFHRDLTRLAYYSLLDALGRLLVGQMASWSDYDIVQQTVTQTSVMTTDLVDSVELSGLYRAMEFCSMGANASTCFDKEGGPNLTAPSTRPLSAAMEQLFENMTLSLFSDARYLTSPESEKSPKTNVTVLLPQNRYVYTRWRLIAPYTTAVALSLLACLVGLWAFYSNGASYSDRFSTILLMTRQAKLGGEFENERKNLVGADPLPPNLGVAKVWIGEKDAKLEMNGGEGGVELGTINRVAKVPLAAEYQVGRRSVSPLAGPGNR</sequence>
<dbReference type="PANTHER" id="PTHR35041">
    <property type="entry name" value="MEDIATOR OF RNA POLYMERASE II TRANSCRIPTION SUBUNIT 1"/>
    <property type="match status" value="1"/>
</dbReference>
<comment type="caution">
    <text evidence="2">The sequence shown here is derived from an EMBL/GenBank/DDBJ whole genome shotgun (WGS) entry which is preliminary data.</text>
</comment>
<gene>
    <name evidence="2" type="ORF">PDIGIT_LOCUS2651</name>
</gene>
<dbReference type="EMBL" id="CAOQHR010000002">
    <property type="protein sequence ID" value="CAI6296044.1"/>
    <property type="molecule type" value="Genomic_DNA"/>
</dbReference>
<dbReference type="PANTHER" id="PTHR35041:SF6">
    <property type="entry name" value="FORMYLMETHIONINE DEFORMYLASE-LIKE PROTEIN-RELATED"/>
    <property type="match status" value="1"/>
</dbReference>
<accession>A0A9W4U5H1</accession>
<feature type="transmembrane region" description="Helical" evidence="1">
    <location>
        <begin position="61"/>
        <end position="84"/>
    </location>
</feature>
<keyword evidence="1" id="KW-0812">Transmembrane</keyword>
<keyword evidence="1" id="KW-0472">Membrane</keyword>
<feature type="transmembrane region" description="Helical" evidence="1">
    <location>
        <begin position="166"/>
        <end position="185"/>
    </location>
</feature>
<feature type="transmembrane region" description="Helical" evidence="1">
    <location>
        <begin position="104"/>
        <end position="127"/>
    </location>
</feature>
<name>A0A9W4U5H1_9PLEO</name>
<feature type="transmembrane region" description="Helical" evidence="1">
    <location>
        <begin position="584"/>
        <end position="606"/>
    </location>
</feature>
<evidence type="ECO:0000256" key="1">
    <source>
        <dbReference type="SAM" id="Phobius"/>
    </source>
</evidence>
<dbReference type="AlphaFoldDB" id="A0A9W4U5H1"/>
<dbReference type="OrthoDB" id="3796763at2759"/>